<keyword evidence="1" id="KW-0880">Kelch repeat</keyword>
<evidence type="ECO:0000259" key="4">
    <source>
        <dbReference type="PROSITE" id="PS50097"/>
    </source>
</evidence>
<dbReference type="InterPro" id="IPR006652">
    <property type="entry name" value="Kelch_1"/>
</dbReference>
<dbReference type="Proteomes" id="UP001152759">
    <property type="component" value="Chromosome 8"/>
</dbReference>
<dbReference type="InterPro" id="IPR015915">
    <property type="entry name" value="Kelch-typ_b-propeller"/>
</dbReference>
<dbReference type="Gene3D" id="2.120.10.80">
    <property type="entry name" value="Kelch-type beta propeller"/>
    <property type="match status" value="1"/>
</dbReference>
<dbReference type="PANTHER" id="PTHR24412:SF480">
    <property type="entry name" value="KELCH-LIKE PROTEIN 8"/>
    <property type="match status" value="1"/>
</dbReference>
<dbReference type="SUPFAM" id="SSF54695">
    <property type="entry name" value="POZ domain"/>
    <property type="match status" value="1"/>
</dbReference>
<evidence type="ECO:0000313" key="5">
    <source>
        <dbReference type="EMBL" id="CAH0395102.1"/>
    </source>
</evidence>
<keyword evidence="6" id="KW-1185">Reference proteome</keyword>
<protein>
    <recommendedName>
        <fullName evidence="4">BTB domain-containing protein</fullName>
    </recommendedName>
</protein>
<dbReference type="SUPFAM" id="SSF117281">
    <property type="entry name" value="Kelch motif"/>
    <property type="match status" value="1"/>
</dbReference>
<reference evidence="5" key="1">
    <citation type="submission" date="2021-12" db="EMBL/GenBank/DDBJ databases">
        <authorList>
            <person name="King R."/>
        </authorList>
    </citation>
    <scope>NUCLEOTIDE SEQUENCE</scope>
</reference>
<dbReference type="Pfam" id="PF07707">
    <property type="entry name" value="BACK"/>
    <property type="match status" value="1"/>
</dbReference>
<dbReference type="Gene3D" id="3.30.710.10">
    <property type="entry name" value="Potassium Channel Kv1.1, Chain A"/>
    <property type="match status" value="1"/>
</dbReference>
<dbReference type="EMBL" id="OU963869">
    <property type="protein sequence ID" value="CAH0395102.1"/>
    <property type="molecule type" value="Genomic_DNA"/>
</dbReference>
<dbReference type="InterPro" id="IPR000210">
    <property type="entry name" value="BTB/POZ_dom"/>
</dbReference>
<accession>A0A9P0ANE2</accession>
<dbReference type="Pfam" id="PF00651">
    <property type="entry name" value="BTB"/>
    <property type="match status" value="1"/>
</dbReference>
<proteinExistence type="predicted"/>
<dbReference type="GO" id="GO:0003779">
    <property type="term" value="F:actin binding"/>
    <property type="evidence" value="ECO:0007669"/>
    <property type="project" value="UniProtKB-KW"/>
</dbReference>
<dbReference type="InterPro" id="IPR011705">
    <property type="entry name" value="BACK"/>
</dbReference>
<dbReference type="SMART" id="SM00225">
    <property type="entry name" value="BTB"/>
    <property type="match status" value="1"/>
</dbReference>
<name>A0A9P0ANE2_BEMTA</name>
<dbReference type="OrthoDB" id="10027872at2759"/>
<sequence length="585" mass="66366">MDREVLEGSVNLKVGEYIFECDRKELASNSPYFHAMFSGNFAEKSQSEIQLNDIDFTCLATILLASKGEGIDWSVSEDDLISTLATAHMLQFDAVEEQIIHYITHSWLSVENCLKVMQITDKLSLTKLHRKAKLLAVNNVNLVIKSRSFLEQPLKEVLEYLSEESLNIDNEKIICEGVINWISADYNARFVYVKDLLTVIRFSQLSSKIIYEYLLMSILKKIPYAKSLLQCIAFKLSPNCDQAVWTQNFGENFRKAAIEHLSLPSRKGSLVPCIVGGILNKNQCADVKMKPFDEKSLLYDNFLFYWIEDGARPVIPLNSVMPSNLEGARIVRKDMHLYLVGGEYKIGSGIWNNEIRSYNIGSETWKKVTVLPKPRRHQGTCIIDDELFIIGGMSKYRVQVDLVDIYNLQTDMWSQCPALPSNCNSSVPWCVHKKNIFLFCADYTVHCLPPPRAVWVSLKKKMNFLTTAAVSDGRFIYLIGSIPSREKLFMYRLDPDSPDEDIICVGQLTSRGCTSACVVSNVIYCFTKSETTVNQSPASNELGGDYLFMETYNIITSRFTNPHTIKLDKLTFFPSVGCFSIPHIS</sequence>
<dbReference type="PROSITE" id="PS50097">
    <property type="entry name" value="BTB"/>
    <property type="match status" value="1"/>
</dbReference>
<feature type="domain" description="BTB" evidence="4">
    <location>
        <begin position="8"/>
        <end position="63"/>
    </location>
</feature>
<dbReference type="SMART" id="SM00612">
    <property type="entry name" value="Kelch"/>
    <property type="match status" value="2"/>
</dbReference>
<dbReference type="Pfam" id="PF01344">
    <property type="entry name" value="Kelch_1"/>
    <property type="match status" value="1"/>
</dbReference>
<dbReference type="Gene3D" id="1.25.40.420">
    <property type="match status" value="1"/>
</dbReference>
<dbReference type="AlphaFoldDB" id="A0A9P0ANE2"/>
<evidence type="ECO:0000313" key="6">
    <source>
        <dbReference type="Proteomes" id="UP001152759"/>
    </source>
</evidence>
<gene>
    <name evidence="5" type="ORF">BEMITA_LOCUS13330</name>
</gene>
<keyword evidence="3" id="KW-0009">Actin-binding</keyword>
<dbReference type="KEGG" id="btab:109041466"/>
<evidence type="ECO:0000256" key="1">
    <source>
        <dbReference type="ARBA" id="ARBA00022441"/>
    </source>
</evidence>
<organism evidence="5 6">
    <name type="scientific">Bemisia tabaci</name>
    <name type="common">Sweetpotato whitefly</name>
    <name type="synonym">Aleurodes tabaci</name>
    <dbReference type="NCBI Taxonomy" id="7038"/>
    <lineage>
        <taxon>Eukaryota</taxon>
        <taxon>Metazoa</taxon>
        <taxon>Ecdysozoa</taxon>
        <taxon>Arthropoda</taxon>
        <taxon>Hexapoda</taxon>
        <taxon>Insecta</taxon>
        <taxon>Pterygota</taxon>
        <taxon>Neoptera</taxon>
        <taxon>Paraneoptera</taxon>
        <taxon>Hemiptera</taxon>
        <taxon>Sternorrhyncha</taxon>
        <taxon>Aleyrodoidea</taxon>
        <taxon>Aleyrodidae</taxon>
        <taxon>Aleyrodinae</taxon>
        <taxon>Bemisia</taxon>
    </lineage>
</organism>
<dbReference type="SMART" id="SM00875">
    <property type="entry name" value="BACK"/>
    <property type="match status" value="1"/>
</dbReference>
<keyword evidence="2" id="KW-0677">Repeat</keyword>
<evidence type="ECO:0000256" key="2">
    <source>
        <dbReference type="ARBA" id="ARBA00022737"/>
    </source>
</evidence>
<dbReference type="PANTHER" id="PTHR24412">
    <property type="entry name" value="KELCH PROTEIN"/>
    <property type="match status" value="1"/>
</dbReference>
<evidence type="ECO:0000256" key="3">
    <source>
        <dbReference type="ARBA" id="ARBA00023203"/>
    </source>
</evidence>
<dbReference type="InterPro" id="IPR011333">
    <property type="entry name" value="SKP1/BTB/POZ_sf"/>
</dbReference>